<name>A0AAE0NJP8_9PEZI</name>
<keyword evidence="2" id="KW-1185">Reference proteome</keyword>
<reference evidence="1" key="1">
    <citation type="journal article" date="2023" name="Mol. Phylogenet. Evol.">
        <title>Genome-scale phylogeny and comparative genomics of the fungal order Sordariales.</title>
        <authorList>
            <person name="Hensen N."/>
            <person name="Bonometti L."/>
            <person name="Westerberg I."/>
            <person name="Brannstrom I.O."/>
            <person name="Guillou S."/>
            <person name="Cros-Aarteil S."/>
            <person name="Calhoun S."/>
            <person name="Haridas S."/>
            <person name="Kuo A."/>
            <person name="Mondo S."/>
            <person name="Pangilinan J."/>
            <person name="Riley R."/>
            <person name="LaButti K."/>
            <person name="Andreopoulos B."/>
            <person name="Lipzen A."/>
            <person name="Chen C."/>
            <person name="Yan M."/>
            <person name="Daum C."/>
            <person name="Ng V."/>
            <person name="Clum A."/>
            <person name="Steindorff A."/>
            <person name="Ohm R.A."/>
            <person name="Martin F."/>
            <person name="Silar P."/>
            <person name="Natvig D.O."/>
            <person name="Lalanne C."/>
            <person name="Gautier V."/>
            <person name="Ament-Velasquez S.L."/>
            <person name="Kruys A."/>
            <person name="Hutchinson M.I."/>
            <person name="Powell A.J."/>
            <person name="Barry K."/>
            <person name="Miller A.N."/>
            <person name="Grigoriev I.V."/>
            <person name="Debuchy R."/>
            <person name="Gladieux P."/>
            <person name="Hiltunen Thoren M."/>
            <person name="Johannesson H."/>
        </authorList>
    </citation>
    <scope>NUCLEOTIDE SEQUENCE</scope>
    <source>
        <strain evidence="1">CBS 958.72</strain>
    </source>
</reference>
<dbReference type="AlphaFoldDB" id="A0AAE0NJP8"/>
<sequence length="331" mass="35277">MVLDDKTTYACDVSTPLPVTAATAKWTSPTLPTGSAQLVPRPSPPYVAKSMDPAPQKDCTDMSLAHPDWTVNDAVYVPGSASGIDVTESTSLNLTLTSRALSLGFQCRFTGNATGTGDATVLQLSCSRDSSTPDPYGSQSVFAIEYKPSDKSLKIRHDWLCGDPAGKYIADYRASKTVTIPFTCAGDAGGVCRTTKVVVRGELLRSLKLTPSFFPAPPNADTKGCTANSAAPAWVISRFLYTEISSILIFNGAQLGGTADVAKTLEVELRNTANNFTESCRLGSEGGRCLNGNYPAEGQRSIETHVRFNLAESNVSVNQTWYCNDTETSGL</sequence>
<reference evidence="1" key="2">
    <citation type="submission" date="2023-06" db="EMBL/GenBank/DDBJ databases">
        <authorList>
            <consortium name="Lawrence Berkeley National Laboratory"/>
            <person name="Haridas S."/>
            <person name="Hensen N."/>
            <person name="Bonometti L."/>
            <person name="Westerberg I."/>
            <person name="Brannstrom I.O."/>
            <person name="Guillou S."/>
            <person name="Cros-Aarteil S."/>
            <person name="Calhoun S."/>
            <person name="Kuo A."/>
            <person name="Mondo S."/>
            <person name="Pangilinan J."/>
            <person name="Riley R."/>
            <person name="Labutti K."/>
            <person name="Andreopoulos B."/>
            <person name="Lipzen A."/>
            <person name="Chen C."/>
            <person name="Yanf M."/>
            <person name="Daum C."/>
            <person name="Ng V."/>
            <person name="Clum A."/>
            <person name="Steindorff A."/>
            <person name="Ohm R."/>
            <person name="Martin F."/>
            <person name="Silar P."/>
            <person name="Natvig D."/>
            <person name="Lalanne C."/>
            <person name="Gautier V."/>
            <person name="Ament-Velasquez S.L."/>
            <person name="Kruys A."/>
            <person name="Hutchinson M.I."/>
            <person name="Powell A.J."/>
            <person name="Barry K."/>
            <person name="Miller A.N."/>
            <person name="Grigoriev I.V."/>
            <person name="Debuchy R."/>
            <person name="Gladieux P."/>
            <person name="Thoren M.H."/>
            <person name="Johannesson H."/>
        </authorList>
    </citation>
    <scope>NUCLEOTIDE SEQUENCE</scope>
    <source>
        <strain evidence="1">CBS 958.72</strain>
    </source>
</reference>
<organism evidence="1 2">
    <name type="scientific">Lasiosphaeria ovina</name>
    <dbReference type="NCBI Taxonomy" id="92902"/>
    <lineage>
        <taxon>Eukaryota</taxon>
        <taxon>Fungi</taxon>
        <taxon>Dikarya</taxon>
        <taxon>Ascomycota</taxon>
        <taxon>Pezizomycotina</taxon>
        <taxon>Sordariomycetes</taxon>
        <taxon>Sordariomycetidae</taxon>
        <taxon>Sordariales</taxon>
        <taxon>Lasiosphaeriaceae</taxon>
        <taxon>Lasiosphaeria</taxon>
    </lineage>
</organism>
<dbReference type="Proteomes" id="UP001287356">
    <property type="component" value="Unassembled WGS sequence"/>
</dbReference>
<protein>
    <submittedName>
        <fullName evidence="1">Uncharacterized protein</fullName>
    </submittedName>
</protein>
<evidence type="ECO:0000313" key="2">
    <source>
        <dbReference type="Proteomes" id="UP001287356"/>
    </source>
</evidence>
<accession>A0AAE0NJP8</accession>
<proteinExistence type="predicted"/>
<dbReference type="EMBL" id="JAULSN010000001">
    <property type="protein sequence ID" value="KAK3382679.1"/>
    <property type="molecule type" value="Genomic_DNA"/>
</dbReference>
<evidence type="ECO:0000313" key="1">
    <source>
        <dbReference type="EMBL" id="KAK3382679.1"/>
    </source>
</evidence>
<gene>
    <name evidence="1" type="ORF">B0T24DRAFT_20325</name>
</gene>
<comment type="caution">
    <text evidence="1">The sequence shown here is derived from an EMBL/GenBank/DDBJ whole genome shotgun (WGS) entry which is preliminary data.</text>
</comment>